<dbReference type="InterPro" id="IPR003107">
    <property type="entry name" value="HAT"/>
</dbReference>
<dbReference type="GO" id="GO:0180010">
    <property type="term" value="P:co-transcriptional mRNA 3'-end processing, cleavage and polyadenylation pathway"/>
    <property type="evidence" value="ECO:0007669"/>
    <property type="project" value="UniProtKB-UniRule"/>
</dbReference>
<reference evidence="6" key="1">
    <citation type="submission" date="2020-07" db="EMBL/GenBank/DDBJ databases">
        <title>Draft Genome Sequence of a Deep-Sea Yeast, Naganishia (Cryptococcus) liquefaciens strain N6.</title>
        <authorList>
            <person name="Han Y.W."/>
            <person name="Kajitani R."/>
            <person name="Morimoto H."/>
            <person name="Parhat M."/>
            <person name="Tsubouchi H."/>
            <person name="Bakenova O."/>
            <person name="Ogata M."/>
            <person name="Argunhan B."/>
            <person name="Aoki R."/>
            <person name="Kajiwara S."/>
            <person name="Itoh T."/>
            <person name="Iwasaki H."/>
        </authorList>
    </citation>
    <scope>NUCLEOTIDE SEQUENCE</scope>
    <source>
        <strain evidence="6">N6</strain>
    </source>
</reference>
<comment type="subcellular location">
    <subcellularLocation>
        <location evidence="3">Nucleus</location>
    </subcellularLocation>
    <subcellularLocation>
        <location evidence="3">Cytoplasm</location>
    </subcellularLocation>
    <text evidence="3">Nucleus and/or cytoplasm.</text>
</comment>
<feature type="compositionally biased region" description="Acidic residues" evidence="4">
    <location>
        <begin position="129"/>
        <end position="148"/>
    </location>
</feature>
<feature type="compositionally biased region" description="Basic and acidic residues" evidence="4">
    <location>
        <begin position="971"/>
        <end position="991"/>
    </location>
</feature>
<feature type="region of interest" description="Disordered" evidence="4">
    <location>
        <begin position="673"/>
        <end position="700"/>
    </location>
</feature>
<dbReference type="GO" id="GO:0003729">
    <property type="term" value="F:mRNA binding"/>
    <property type="evidence" value="ECO:0007669"/>
    <property type="project" value="TreeGrafter"/>
</dbReference>
<feature type="domain" description="Suppressor of forked" evidence="5">
    <location>
        <begin position="319"/>
        <end position="899"/>
    </location>
</feature>
<dbReference type="OrthoDB" id="26282at2759"/>
<feature type="region of interest" description="Disordered" evidence="4">
    <location>
        <begin position="1047"/>
        <end position="1073"/>
    </location>
</feature>
<evidence type="ECO:0000256" key="2">
    <source>
        <dbReference type="ARBA" id="ARBA00023242"/>
    </source>
</evidence>
<keyword evidence="2 3" id="KW-0539">Nucleus</keyword>
<feature type="compositionally biased region" description="Basic and acidic residues" evidence="4">
    <location>
        <begin position="156"/>
        <end position="169"/>
    </location>
</feature>
<dbReference type="InterPro" id="IPR008847">
    <property type="entry name" value="Suf"/>
</dbReference>
<accession>A0A8H3U042</accession>
<evidence type="ECO:0000256" key="3">
    <source>
        <dbReference type="RuleBase" id="RU369035"/>
    </source>
</evidence>
<dbReference type="EMBL" id="BLZA01000058">
    <property type="protein sequence ID" value="GHJ90380.1"/>
    <property type="molecule type" value="Genomic_DNA"/>
</dbReference>
<evidence type="ECO:0000313" key="6">
    <source>
        <dbReference type="EMBL" id="GHJ90380.1"/>
    </source>
</evidence>
<feature type="compositionally biased region" description="Basic and acidic residues" evidence="4">
    <location>
        <begin position="937"/>
        <end position="949"/>
    </location>
</feature>
<dbReference type="PANTHER" id="PTHR19980">
    <property type="entry name" value="RNA CLEAVAGE STIMULATION FACTOR"/>
    <property type="match status" value="1"/>
</dbReference>
<keyword evidence="7" id="KW-1185">Reference proteome</keyword>
<dbReference type="SUPFAM" id="SSF48452">
    <property type="entry name" value="TPR-like"/>
    <property type="match status" value="2"/>
</dbReference>
<keyword evidence="1" id="KW-0677">Repeat</keyword>
<dbReference type="InterPro" id="IPR011990">
    <property type="entry name" value="TPR-like_helical_dom_sf"/>
</dbReference>
<dbReference type="Gene3D" id="1.25.40.1040">
    <property type="match status" value="1"/>
</dbReference>
<dbReference type="AlphaFoldDB" id="A0A8H3U042"/>
<proteinExistence type="predicted"/>
<feature type="compositionally biased region" description="Polar residues" evidence="4">
    <location>
        <begin position="236"/>
        <end position="253"/>
    </location>
</feature>
<feature type="region of interest" description="Disordered" evidence="4">
    <location>
        <begin position="923"/>
        <end position="1003"/>
    </location>
</feature>
<feature type="region of interest" description="Disordered" evidence="4">
    <location>
        <begin position="204"/>
        <end position="253"/>
    </location>
</feature>
<keyword evidence="3" id="KW-0507">mRNA processing</keyword>
<dbReference type="GO" id="GO:0005737">
    <property type="term" value="C:cytoplasm"/>
    <property type="evidence" value="ECO:0007669"/>
    <property type="project" value="UniProtKB-SubCell"/>
</dbReference>
<comment type="caution">
    <text evidence="6">The sequence shown here is derived from an EMBL/GenBank/DDBJ whole genome shotgun (WGS) entry which is preliminary data.</text>
</comment>
<dbReference type="GO" id="GO:0005634">
    <property type="term" value="C:nucleus"/>
    <property type="evidence" value="ECO:0007669"/>
    <property type="project" value="UniProtKB-SubCell"/>
</dbReference>
<evidence type="ECO:0000259" key="5">
    <source>
        <dbReference type="Pfam" id="PF05843"/>
    </source>
</evidence>
<gene>
    <name evidence="6" type="ORF">NliqN6_6782</name>
</gene>
<dbReference type="Proteomes" id="UP000620104">
    <property type="component" value="Unassembled WGS sequence"/>
</dbReference>
<sequence length="1073" mass="120385">MAENTDPSPAMPSGEATTTTHVATLSAAPAASGDHIATEGAQEAIQQLGTLTDIESGLAEAAQEVIADTVDENQHKHMQHAQELEAEMENQVENVAPPQNGPTPIFPDSEAPSVAQDVNDEARGYASSEDAEGEIDLDLGGMDDDEYDPNAYGQNAKHDVAVPSKHDEDAYNESVPQDEAMPLSTGDEQVVTETTPVVSETLANQSTPVVFDVPAESTPEEEESKPVSIRRRPGHQRQSPSYTMEPPATSNVSSIPAPPSFLPARPVTAEPPAPIRQPINQIDLSTIILPEGLTIESPSVERHPSWVRAWKRAEGFPQTQAEALLELFKLARDEGHVEDARAWFNELSQENPTVTSAMLSLINLELAHNNFAQVVTLYEKALRGLGGAVGAAPGVEIWRSYLHYIRRQNPIPPAGAPNAANADGIRETVKRAYELALNETGNDIDSGVIWKEYIAFLGEKEASNAWEIQQQQDTIRKVYHRAVIIPLHEVEQLWREYDQFENKINKMTAKKFLQERSPLYMTARSVLQDLRKHLEPLKPIEIPPRPLRNDQDRALVVNWRKYLKWEESNPLDIEDAPALQSRIGYAYRKCLTQLRFFPEMWYAAANFYQTHDKMDDMLAYIKTGLDANPSSFLLTFAFAEQHESRRDIPACKGAFDRLIAHQGKQIDKLKQSIESEAEEARGPPMTDADEKRMKDEEDIEIDGEPTDLRKRFLEREARGKAVILRRQPELNELLTSVGVVWNMYIRCMRRSEGLKAARTTFAMARKSAYISWHVFEASALMEYHCNKDSSVAIKIFELGLKAFPDEVAFALKFLQFLIQLNDESNARALFERLVTKFTGNEARPIWDAWSRYEYMYSDLAASQKMEKRLLEAYPADAPLKRFAARFTYNGVDEIAKRDLGFGTSLVAQPPPLPRLESQIVAIKRTHPESPRQSPRISDARFRNGRDDRAGPMGGGRMEEPRAKRAKQSSPPRREAARNNRREMSPPMREQRPPLPLAPAGPEMDRSGLPKAVVWFLGNLPRPDLFDGPRFQADDIMNVLSTVSLPLHNTPPHNVPAYGPRSNSGRGPGNRRRR</sequence>
<keyword evidence="3" id="KW-0963">Cytoplasm</keyword>
<feature type="region of interest" description="Disordered" evidence="4">
    <location>
        <begin position="120"/>
        <end position="184"/>
    </location>
</feature>
<protein>
    <recommendedName>
        <fullName evidence="3">mRNA 3'-end-processing protein RNA14</fullName>
    </recommendedName>
</protein>
<organism evidence="6 7">
    <name type="scientific">Naganishia liquefaciens</name>
    <dbReference type="NCBI Taxonomy" id="104408"/>
    <lineage>
        <taxon>Eukaryota</taxon>
        <taxon>Fungi</taxon>
        <taxon>Dikarya</taxon>
        <taxon>Basidiomycota</taxon>
        <taxon>Agaricomycotina</taxon>
        <taxon>Tremellomycetes</taxon>
        <taxon>Filobasidiales</taxon>
        <taxon>Filobasidiaceae</taxon>
        <taxon>Naganishia</taxon>
    </lineage>
</organism>
<dbReference type="SMART" id="SM00386">
    <property type="entry name" value="HAT"/>
    <property type="match status" value="6"/>
</dbReference>
<evidence type="ECO:0000256" key="4">
    <source>
        <dbReference type="SAM" id="MobiDB-lite"/>
    </source>
</evidence>
<name>A0A8H3U042_9TREE</name>
<dbReference type="PANTHER" id="PTHR19980:SF0">
    <property type="entry name" value="CLEAVAGE STIMULATION FACTOR SUBUNIT 3"/>
    <property type="match status" value="1"/>
</dbReference>
<dbReference type="InterPro" id="IPR045243">
    <property type="entry name" value="Rna14-like"/>
</dbReference>
<dbReference type="Pfam" id="PF05843">
    <property type="entry name" value="Suf"/>
    <property type="match status" value="1"/>
</dbReference>
<evidence type="ECO:0000313" key="7">
    <source>
        <dbReference type="Proteomes" id="UP000620104"/>
    </source>
</evidence>
<comment type="function">
    <text evidence="3">Component of the cleavage factor IA (CFIA) complex, which is involved in the endonucleolytic cleavage during polyadenylation-dependent pre-mRNA 3'-end formation.</text>
</comment>
<evidence type="ECO:0000256" key="1">
    <source>
        <dbReference type="ARBA" id="ARBA00022737"/>
    </source>
</evidence>
<feature type="region of interest" description="Disordered" evidence="4">
    <location>
        <begin position="1"/>
        <end position="21"/>
    </location>
</feature>